<name>A0A0H4VA42_9SPHN</name>
<organism evidence="2 3">
    <name type="scientific">Aurantiacibacter atlanticus</name>
    <dbReference type="NCBI Taxonomy" id="1648404"/>
    <lineage>
        <taxon>Bacteria</taxon>
        <taxon>Pseudomonadati</taxon>
        <taxon>Pseudomonadota</taxon>
        <taxon>Alphaproteobacteria</taxon>
        <taxon>Sphingomonadales</taxon>
        <taxon>Erythrobacteraceae</taxon>
        <taxon>Aurantiacibacter</taxon>
    </lineage>
</organism>
<dbReference type="AlphaFoldDB" id="A0A0H4VA42"/>
<dbReference type="STRING" id="1648404.CP97_03930"/>
<evidence type="ECO:0000256" key="1">
    <source>
        <dbReference type="SAM" id="Phobius"/>
    </source>
</evidence>
<protein>
    <submittedName>
        <fullName evidence="2">Uncharacterized protein</fullName>
    </submittedName>
</protein>
<gene>
    <name evidence="2" type="ORF">CP97_03930</name>
</gene>
<evidence type="ECO:0000313" key="2">
    <source>
        <dbReference type="EMBL" id="AKQ41365.2"/>
    </source>
</evidence>
<accession>A0A0H4VA42</accession>
<dbReference type="EMBL" id="CP011310">
    <property type="protein sequence ID" value="AKQ41365.2"/>
    <property type="molecule type" value="Genomic_DNA"/>
</dbReference>
<dbReference type="Proteomes" id="UP000059113">
    <property type="component" value="Chromosome"/>
</dbReference>
<reference evidence="2 3" key="1">
    <citation type="journal article" date="2015" name="Int. J. Syst. Evol. Microbiol.">
        <title>Erythrobacter atlanticus sp. nov., a bacterium from ocean sediment able to degrade polycyclic aromatic hydrocarbons.</title>
        <authorList>
            <person name="Zhuang L."/>
            <person name="Liu Y."/>
            <person name="Wang L."/>
            <person name="Wang W."/>
            <person name="Shao Z."/>
        </authorList>
    </citation>
    <scope>NUCLEOTIDE SEQUENCE [LARGE SCALE GENOMIC DNA]</scope>
    <source>
        <strain evidence="3">s21-N3</strain>
    </source>
</reference>
<keyword evidence="1" id="KW-0812">Transmembrane</keyword>
<proteinExistence type="predicted"/>
<sequence length="256" mass="27196">MKAEDLLALNYLPAEHPHPDRIEWINRATDRQLSPSTLEQLLRTYHRCDPSPSVVKLRHTSGVRAIFKTSQDRSTFARVFAEACKREKRDRAFTITAIYTSLKDAEKATTELLAAGLAQESISILWRTGQFVEKELDRVEGHSVSRVLAGVSGGGLAGAALGIAILVLPGVGPVTAAGAVLASAYSSVATASGIIGATGAAMATMLSDADVGKYAANHLEEQLQKGRVFVAVDTRTAGLCDGQLKRLLEQTGGAVV</sequence>
<keyword evidence="1" id="KW-0472">Membrane</keyword>
<evidence type="ECO:0000313" key="3">
    <source>
        <dbReference type="Proteomes" id="UP000059113"/>
    </source>
</evidence>
<dbReference type="KEGG" id="ery:CP97_03930"/>
<feature type="transmembrane region" description="Helical" evidence="1">
    <location>
        <begin position="147"/>
        <end position="168"/>
    </location>
</feature>
<reference evidence="3" key="2">
    <citation type="submission" date="2015-04" db="EMBL/GenBank/DDBJ databases">
        <title>The complete genome sequence of Erythrobacter sp. s21-N3.</title>
        <authorList>
            <person name="Zhuang L."/>
            <person name="Liu Y."/>
            <person name="Shao Z."/>
        </authorList>
    </citation>
    <scope>NUCLEOTIDE SEQUENCE [LARGE SCALE GENOMIC DNA]</scope>
    <source>
        <strain evidence="3">s21-N3</strain>
    </source>
</reference>
<feature type="transmembrane region" description="Helical" evidence="1">
    <location>
        <begin position="174"/>
        <end position="197"/>
    </location>
</feature>
<keyword evidence="3" id="KW-1185">Reference proteome</keyword>
<keyword evidence="1" id="KW-1133">Transmembrane helix</keyword>